<dbReference type="OrthoDB" id="428577at2759"/>
<evidence type="ECO:0000256" key="9">
    <source>
        <dbReference type="ARBA" id="ARBA00023242"/>
    </source>
</evidence>
<dbReference type="InterPro" id="IPR021752">
    <property type="entry name" value="TF_Rrn7_Zf"/>
</dbReference>
<keyword evidence="3" id="KW-0479">Metal-binding</keyword>
<dbReference type="GO" id="GO:0070860">
    <property type="term" value="C:RNA polymerase I core factor complex"/>
    <property type="evidence" value="ECO:0007669"/>
    <property type="project" value="InterPro"/>
</dbReference>
<evidence type="ECO:0000259" key="13">
    <source>
        <dbReference type="Pfam" id="PF20645"/>
    </source>
</evidence>
<feature type="domain" description="RRN7-type" evidence="11">
    <location>
        <begin position="8"/>
        <end position="41"/>
    </location>
</feature>
<evidence type="ECO:0000256" key="10">
    <source>
        <dbReference type="SAM" id="MobiDB-lite"/>
    </source>
</evidence>
<evidence type="ECO:0000256" key="2">
    <source>
        <dbReference type="ARBA" id="ARBA00006899"/>
    </source>
</evidence>
<dbReference type="Proteomes" id="UP000664534">
    <property type="component" value="Unassembled WGS sequence"/>
</dbReference>
<keyword evidence="8" id="KW-0804">Transcription</keyword>
<feature type="region of interest" description="Disordered" evidence="10">
    <location>
        <begin position="129"/>
        <end position="153"/>
    </location>
</feature>
<dbReference type="InterPro" id="IPR033599">
    <property type="entry name" value="TAF1B/Rrn7"/>
</dbReference>
<keyword evidence="5" id="KW-0862">Zinc</keyword>
<evidence type="ECO:0000256" key="5">
    <source>
        <dbReference type="ARBA" id="ARBA00022833"/>
    </source>
</evidence>
<reference evidence="14" key="1">
    <citation type="submission" date="2021-03" db="EMBL/GenBank/DDBJ databases">
        <authorList>
            <person name="Tagirdzhanova G."/>
        </authorList>
    </citation>
    <scope>NUCLEOTIDE SEQUENCE</scope>
</reference>
<keyword evidence="7" id="KW-0238">DNA-binding</keyword>
<dbReference type="InterPro" id="IPR048540">
    <property type="entry name" value="Rrn7_cyclin_N"/>
</dbReference>
<accession>A0A8H3ER66</accession>
<dbReference type="GO" id="GO:0042790">
    <property type="term" value="P:nucleolar large rRNA transcription by RNA polymerase I"/>
    <property type="evidence" value="ECO:0007669"/>
    <property type="project" value="TreeGrafter"/>
</dbReference>
<evidence type="ECO:0000256" key="6">
    <source>
        <dbReference type="ARBA" id="ARBA00023015"/>
    </source>
</evidence>
<dbReference type="Pfam" id="PF11781">
    <property type="entry name" value="Zn_ribbon_RRN7"/>
    <property type="match status" value="1"/>
</dbReference>
<evidence type="ECO:0000256" key="4">
    <source>
        <dbReference type="ARBA" id="ARBA00022771"/>
    </source>
</evidence>
<dbReference type="PANTHER" id="PTHR31576:SF2">
    <property type="entry name" value="TATA BOX-BINDING PROTEIN-ASSOCIATED FACTOR RNA POLYMERASE I SUBUNIT B"/>
    <property type="match status" value="1"/>
</dbReference>
<evidence type="ECO:0000259" key="12">
    <source>
        <dbReference type="Pfam" id="PF20644"/>
    </source>
</evidence>
<dbReference type="Pfam" id="PF20644">
    <property type="entry name" value="Rrn7_cyclin_N"/>
    <property type="match status" value="1"/>
</dbReference>
<dbReference type="GO" id="GO:0001164">
    <property type="term" value="F:RNA polymerase I core promoter sequence-specific DNA binding"/>
    <property type="evidence" value="ECO:0007669"/>
    <property type="project" value="InterPro"/>
</dbReference>
<organism evidence="14 15">
    <name type="scientific">Imshaugia aleurites</name>
    <dbReference type="NCBI Taxonomy" id="172621"/>
    <lineage>
        <taxon>Eukaryota</taxon>
        <taxon>Fungi</taxon>
        <taxon>Dikarya</taxon>
        <taxon>Ascomycota</taxon>
        <taxon>Pezizomycotina</taxon>
        <taxon>Lecanoromycetes</taxon>
        <taxon>OSLEUM clade</taxon>
        <taxon>Lecanoromycetidae</taxon>
        <taxon>Lecanorales</taxon>
        <taxon>Lecanorineae</taxon>
        <taxon>Parmeliaceae</taxon>
        <taxon>Imshaugia</taxon>
    </lineage>
</organism>
<gene>
    <name evidence="14" type="primary">RRN7</name>
    <name evidence="14" type="ORF">IMSHALPRED_010620</name>
</gene>
<keyword evidence="15" id="KW-1185">Reference proteome</keyword>
<dbReference type="PANTHER" id="PTHR31576">
    <property type="entry name" value="TATA BOX-BINDING PROTEIN-ASSOCIATED FACTOR RNA POLYMERASE I SUBUNIT B"/>
    <property type="match status" value="1"/>
</dbReference>
<sequence>MAARLKYTKGQKCGKEDNCKSTLYYLQDGFQYCKRGHLQEGIPTQQDEDDFGTQGRKTRLRREKREKVSQIYRGTTATELFLQSYQLILWKQCYAFIHTTSLPAELETVVKDLWVLRLQLLKSKTDATSDEDTMFSSQPQSETETEDNREGVGRKWKVRGKDMPSLIETLGLCYLGIILLRLPVSIGEIHRWAVREDIPFIRASPLELDQLCKTIHNLSLFYTHHFSLVFPPPNVPLLLYKHIRNLSLPITLYPKTLQISQLLSTTFDFPLAGFRQQTSSLPEIQLICLLIIAVKLYHPFDGFTRRVRSLADSATLTIDWVKWIEVQSFHNLHATGEAHLRRGSEINVTERDVMEMTGEQLDKYMDWYERTYVDESRVEEKARGLPKQLLEMFPISRPDGSSPSEYIYEQMAAEDQKTIDERLNVVMGKLRLRTVVSDDSEDSVGAHEDSTQIGSFYKRYRKVEDLTPHAKAFHEAVAEAIGVKLEILIIAVGQVERKMVQWREAKLKADKEGDDAAMENISANNTIAKSEKEGLCVYSHQGLN</sequence>
<dbReference type="AlphaFoldDB" id="A0A8H3ER66"/>
<dbReference type="EMBL" id="CAJPDT010000009">
    <property type="protein sequence ID" value="CAF9911891.1"/>
    <property type="molecule type" value="Genomic_DNA"/>
</dbReference>
<feature type="domain" description="Rrn7/TAF1B N-terminal cyclin" evidence="12">
    <location>
        <begin position="85"/>
        <end position="204"/>
    </location>
</feature>
<comment type="caution">
    <text evidence="14">The sequence shown here is derived from an EMBL/GenBank/DDBJ whole genome shotgun (WGS) entry which is preliminary data.</text>
</comment>
<protein>
    <submittedName>
        <fullName evidence="14">Pol I core factor CF</fullName>
    </submittedName>
</protein>
<name>A0A8H3ER66_9LECA</name>
<keyword evidence="9" id="KW-0539">Nucleus</keyword>
<proteinExistence type="inferred from homology"/>
<evidence type="ECO:0000259" key="11">
    <source>
        <dbReference type="Pfam" id="PF11781"/>
    </source>
</evidence>
<comment type="subcellular location">
    <subcellularLocation>
        <location evidence="1">Nucleus</location>
        <location evidence="1">Nucleolus</location>
    </subcellularLocation>
</comment>
<keyword evidence="4" id="KW-0863">Zinc-finger</keyword>
<dbReference type="Pfam" id="PF20645">
    <property type="entry name" value="Rrn7_cyclin_C"/>
    <property type="match status" value="1"/>
</dbReference>
<comment type="similarity">
    <text evidence="2">Belongs to the RRN7/TAF1B family.</text>
</comment>
<evidence type="ECO:0000256" key="8">
    <source>
        <dbReference type="ARBA" id="ARBA00023163"/>
    </source>
</evidence>
<evidence type="ECO:0000256" key="1">
    <source>
        <dbReference type="ARBA" id="ARBA00004604"/>
    </source>
</evidence>
<evidence type="ECO:0000313" key="14">
    <source>
        <dbReference type="EMBL" id="CAF9911891.1"/>
    </source>
</evidence>
<evidence type="ECO:0000256" key="7">
    <source>
        <dbReference type="ARBA" id="ARBA00023125"/>
    </source>
</evidence>
<dbReference type="InterPro" id="IPR048538">
    <property type="entry name" value="Rrn7_cyclin_C"/>
</dbReference>
<feature type="domain" description="Rrn7/TAF1B C-terminal cyclin" evidence="13">
    <location>
        <begin position="206"/>
        <end position="371"/>
    </location>
</feature>
<keyword evidence="6" id="KW-0805">Transcription regulation</keyword>
<dbReference type="GO" id="GO:0008270">
    <property type="term" value="F:zinc ion binding"/>
    <property type="evidence" value="ECO:0007669"/>
    <property type="project" value="UniProtKB-KW"/>
</dbReference>
<evidence type="ECO:0000256" key="3">
    <source>
        <dbReference type="ARBA" id="ARBA00022723"/>
    </source>
</evidence>
<evidence type="ECO:0000313" key="15">
    <source>
        <dbReference type="Proteomes" id="UP000664534"/>
    </source>
</evidence>